<keyword evidence="3" id="KW-1185">Reference proteome</keyword>
<dbReference type="EMBL" id="CAJQZP010001459">
    <property type="protein sequence ID" value="CAG5048375.1"/>
    <property type="molecule type" value="Genomic_DNA"/>
</dbReference>
<reference evidence="2" key="1">
    <citation type="submission" date="2021-04" db="EMBL/GenBank/DDBJ databases">
        <authorList>
            <person name="Tunstrom K."/>
        </authorList>
    </citation>
    <scope>NUCLEOTIDE SEQUENCE</scope>
</reference>
<keyword evidence="1" id="KW-0472">Membrane</keyword>
<evidence type="ECO:0000313" key="2">
    <source>
        <dbReference type="EMBL" id="CAG5048375.1"/>
    </source>
</evidence>
<feature type="transmembrane region" description="Helical" evidence="1">
    <location>
        <begin position="165"/>
        <end position="186"/>
    </location>
</feature>
<accession>A0A8S3Y400</accession>
<proteinExistence type="predicted"/>
<keyword evidence="1" id="KW-1133">Transmembrane helix</keyword>
<comment type="caution">
    <text evidence="2">The sequence shown here is derived from an EMBL/GenBank/DDBJ whole genome shotgun (WGS) entry which is preliminary data.</text>
</comment>
<dbReference type="OrthoDB" id="10023262at2759"/>
<name>A0A8S3Y400_PARAO</name>
<evidence type="ECO:0000256" key="1">
    <source>
        <dbReference type="SAM" id="Phobius"/>
    </source>
</evidence>
<gene>
    <name evidence="2" type="ORF">PAPOLLO_LOCUS24202</name>
</gene>
<dbReference type="AlphaFoldDB" id="A0A8S3Y400"/>
<evidence type="ECO:0000313" key="3">
    <source>
        <dbReference type="Proteomes" id="UP000691718"/>
    </source>
</evidence>
<protein>
    <submittedName>
        <fullName evidence="2">(apollo) hypothetical protein</fullName>
    </submittedName>
</protein>
<dbReference type="Proteomes" id="UP000691718">
    <property type="component" value="Unassembled WGS sequence"/>
</dbReference>
<keyword evidence="1" id="KW-0812">Transmembrane</keyword>
<organism evidence="2 3">
    <name type="scientific">Parnassius apollo</name>
    <name type="common">Apollo butterfly</name>
    <name type="synonym">Papilio apollo</name>
    <dbReference type="NCBI Taxonomy" id="110799"/>
    <lineage>
        <taxon>Eukaryota</taxon>
        <taxon>Metazoa</taxon>
        <taxon>Ecdysozoa</taxon>
        <taxon>Arthropoda</taxon>
        <taxon>Hexapoda</taxon>
        <taxon>Insecta</taxon>
        <taxon>Pterygota</taxon>
        <taxon>Neoptera</taxon>
        <taxon>Endopterygota</taxon>
        <taxon>Lepidoptera</taxon>
        <taxon>Glossata</taxon>
        <taxon>Ditrysia</taxon>
        <taxon>Papilionoidea</taxon>
        <taxon>Papilionidae</taxon>
        <taxon>Parnassiinae</taxon>
        <taxon>Parnassini</taxon>
        <taxon>Parnassius</taxon>
        <taxon>Parnassius</taxon>
    </lineage>
</organism>
<sequence>MIFDGLKEKVLSLFDHVMQPKVLVCDATQSIRNAFIAVFGTTPVIPMCWAHAKKNMHPKAFVEKWQTQTEFIHYFKEEWLKKHPNWFLGAAPCSPATNNALEAFNRNIKDQNTLRERLPLSHFLTIATEMVAQWSLQSCKEPLPETPTIELKDWTDGFRVVNAPIAFVSLSSLLVIVLLALFFFCCENWRRLVLALGVKKYAQKYCKEWEYDPNLKDWICPDPTGENYARCKYCKVTLVPHKKELNYHAKSKKHIKAVSLDKAAKSCQQLPFIKTVSKNNKTAELKTAAYIVEHSAIQNVDHLGEILPCLDLKSEVLGTLKIHRTKCSMLIKKRSWSSNDARNDIRCW</sequence>